<keyword evidence="2" id="KW-1185">Reference proteome</keyword>
<dbReference type="EMBL" id="JALLPJ020001120">
    <property type="protein sequence ID" value="KAL3776051.1"/>
    <property type="molecule type" value="Genomic_DNA"/>
</dbReference>
<evidence type="ECO:0000313" key="2">
    <source>
        <dbReference type="Proteomes" id="UP001530400"/>
    </source>
</evidence>
<evidence type="ECO:0000313" key="1">
    <source>
        <dbReference type="EMBL" id="KAL3776051.1"/>
    </source>
</evidence>
<proteinExistence type="predicted"/>
<sequence length="71" mass="8384">MDARKKLQRKLFGGKVGLREAQRAERIVTRTYQKPDNPYLYIHTFCPSYSPDCKSLIYGLLRRTTTRTEVF</sequence>
<comment type="caution">
    <text evidence="1">The sequence shown here is derived from an EMBL/GenBank/DDBJ whole genome shotgun (WGS) entry which is preliminary data.</text>
</comment>
<dbReference type="Proteomes" id="UP001530400">
    <property type="component" value="Unassembled WGS sequence"/>
</dbReference>
<name>A0ABD3NLT5_9STRA</name>
<dbReference type="AlphaFoldDB" id="A0ABD3NLT5"/>
<reference evidence="1 2" key="1">
    <citation type="submission" date="2024-10" db="EMBL/GenBank/DDBJ databases">
        <title>Updated reference genomes for cyclostephanoid diatoms.</title>
        <authorList>
            <person name="Roberts W.R."/>
            <person name="Alverson A.J."/>
        </authorList>
    </citation>
    <scope>NUCLEOTIDE SEQUENCE [LARGE SCALE GENOMIC DNA]</scope>
    <source>
        <strain evidence="1 2">AJA010-31</strain>
    </source>
</reference>
<accession>A0ABD3NLT5</accession>
<gene>
    <name evidence="1" type="ORF">ACHAWO_003480</name>
</gene>
<organism evidence="1 2">
    <name type="scientific">Cyclotella atomus</name>
    <dbReference type="NCBI Taxonomy" id="382360"/>
    <lineage>
        <taxon>Eukaryota</taxon>
        <taxon>Sar</taxon>
        <taxon>Stramenopiles</taxon>
        <taxon>Ochrophyta</taxon>
        <taxon>Bacillariophyta</taxon>
        <taxon>Coscinodiscophyceae</taxon>
        <taxon>Thalassiosirophycidae</taxon>
        <taxon>Stephanodiscales</taxon>
        <taxon>Stephanodiscaceae</taxon>
        <taxon>Cyclotella</taxon>
    </lineage>
</organism>
<protein>
    <submittedName>
        <fullName evidence="1">Uncharacterized protein</fullName>
    </submittedName>
</protein>